<evidence type="ECO:0000313" key="1">
    <source>
        <dbReference type="EMBL" id="KRG58713.1"/>
    </source>
</evidence>
<organism evidence="1 2">
    <name type="scientific">Stenotrophomonas koreensis</name>
    <dbReference type="NCBI Taxonomy" id="266128"/>
    <lineage>
        <taxon>Bacteria</taxon>
        <taxon>Pseudomonadati</taxon>
        <taxon>Pseudomonadota</taxon>
        <taxon>Gammaproteobacteria</taxon>
        <taxon>Lysobacterales</taxon>
        <taxon>Lysobacteraceae</taxon>
        <taxon>Stenotrophomonas</taxon>
    </lineage>
</organism>
<dbReference type="Pfam" id="PF14078">
    <property type="entry name" value="DUF4259"/>
    <property type="match status" value="1"/>
</dbReference>
<dbReference type="InterPro" id="IPR025355">
    <property type="entry name" value="DUF4259"/>
</dbReference>
<gene>
    <name evidence="1" type="ORF">ABB25_06030</name>
</gene>
<dbReference type="AlphaFoldDB" id="A0A0R0BPJ1"/>
<dbReference type="Proteomes" id="UP000051254">
    <property type="component" value="Unassembled WGS sequence"/>
</dbReference>
<evidence type="ECO:0000313" key="2">
    <source>
        <dbReference type="Proteomes" id="UP000051254"/>
    </source>
</evidence>
<comment type="caution">
    <text evidence="1">The sequence shown here is derived from an EMBL/GenBank/DDBJ whole genome shotgun (WGS) entry which is preliminary data.</text>
</comment>
<evidence type="ECO:0008006" key="3">
    <source>
        <dbReference type="Google" id="ProtNLM"/>
    </source>
</evidence>
<protein>
    <recommendedName>
        <fullName evidence="3">DUF4259 domain-containing protein</fullName>
    </recommendedName>
</protein>
<proteinExistence type="predicted"/>
<dbReference type="OrthoDB" id="7594887at2"/>
<dbReference type="RefSeq" id="WP_083488136.1">
    <property type="nucleotide sequence ID" value="NZ_LDJH01000009.1"/>
</dbReference>
<accession>A0A0R0BPJ1</accession>
<dbReference type="STRING" id="266128.ABB25_06030"/>
<reference evidence="1 2" key="1">
    <citation type="submission" date="2015-05" db="EMBL/GenBank/DDBJ databases">
        <title>Genome sequencing and analysis of members of genus Stenotrophomonas.</title>
        <authorList>
            <person name="Patil P.P."/>
            <person name="Midha S."/>
            <person name="Patil P.B."/>
        </authorList>
    </citation>
    <scope>NUCLEOTIDE SEQUENCE [LARGE SCALE GENOMIC DNA]</scope>
    <source>
        <strain evidence="1 2">DSM 17805</strain>
    </source>
</reference>
<dbReference type="PATRIC" id="fig|266128.3.peg.2873"/>
<dbReference type="EMBL" id="LDJH01000009">
    <property type="protein sequence ID" value="KRG58713.1"/>
    <property type="molecule type" value="Genomic_DNA"/>
</dbReference>
<name>A0A0R0BPJ1_9GAMM</name>
<keyword evidence="2" id="KW-1185">Reference proteome</keyword>
<sequence>MGAWGNGSFDNDDAADFLSDVTDSSDLTLVREIFAAVLGADKYLEAPDASQAIAAAEIVAAVVGRPTSAAQEEEELSEWIARTKPTADPGLVTQAVQVLDRIVGDNSELRELWEETDELSDWEETVAAVRSKLQV</sequence>